<dbReference type="AlphaFoldDB" id="A0A0V1FSS8"/>
<proteinExistence type="predicted"/>
<reference evidence="1 2" key="1">
    <citation type="submission" date="2015-01" db="EMBL/GenBank/DDBJ databases">
        <title>Evolution of Trichinella species and genotypes.</title>
        <authorList>
            <person name="Korhonen P.K."/>
            <person name="Edoardo P."/>
            <person name="Giuseppe L.R."/>
            <person name="Gasser R.B."/>
        </authorList>
    </citation>
    <scope>NUCLEOTIDE SEQUENCE [LARGE SCALE GENOMIC DNA]</scope>
    <source>
        <strain evidence="1">ISS470</strain>
    </source>
</reference>
<gene>
    <name evidence="1" type="ORF">T4D_9559</name>
</gene>
<dbReference type="Proteomes" id="UP000054995">
    <property type="component" value="Unassembled WGS sequence"/>
</dbReference>
<sequence length="414" mass="45421">MSPVVVVVVDSSCLVAVDESVSSAGFRMSRFNLDKDRFHADDGRSTACCHWWNSDHSLALDLSGAASSGQQFPAHHGQLVEASVDQVGTPERLQHGGRDRQVLPALLLQLLVLDQQGQADAQHRRHQAEQVDRQPAHHAGEHFAEPTFGRVVAVSDCRVHDHGQVEGGREQLLPVVGTLPPGEHGGDAEQCQRAEEGGGDQFHPVQQEEPFQQVPRVAAAVEVQKAQQVDEDQILQLLPARVAVPRIEHVAEQQCGRQDGQVDQRVQAGHVAQLASPASEPMVNADDPEPEQDLAQEVHGQRELDGEQAELEQVVIDPGFGGFDQQVDHQRSDYHHADGQVDDDVRHVFRTFETLVKDPPDVLHSELVVQHNNSHKIDCCFSSVENHLKNGAYSLSDDGRVGWMWVGGGGEVFE</sequence>
<protein>
    <submittedName>
        <fullName evidence="1">Uncharacterized protein</fullName>
    </submittedName>
</protein>
<accession>A0A0V1FSS8</accession>
<evidence type="ECO:0000313" key="1">
    <source>
        <dbReference type="EMBL" id="KRY89110.1"/>
    </source>
</evidence>
<dbReference type="EMBL" id="JYDT01000035">
    <property type="protein sequence ID" value="KRY89110.1"/>
    <property type="molecule type" value="Genomic_DNA"/>
</dbReference>
<comment type="caution">
    <text evidence="1">The sequence shown here is derived from an EMBL/GenBank/DDBJ whole genome shotgun (WGS) entry which is preliminary data.</text>
</comment>
<evidence type="ECO:0000313" key="2">
    <source>
        <dbReference type="Proteomes" id="UP000054995"/>
    </source>
</evidence>
<keyword evidence="2" id="KW-1185">Reference proteome</keyword>
<name>A0A0V1FSS8_TRIPS</name>
<organism evidence="1 2">
    <name type="scientific">Trichinella pseudospiralis</name>
    <name type="common">Parasitic roundworm</name>
    <dbReference type="NCBI Taxonomy" id="6337"/>
    <lineage>
        <taxon>Eukaryota</taxon>
        <taxon>Metazoa</taxon>
        <taxon>Ecdysozoa</taxon>
        <taxon>Nematoda</taxon>
        <taxon>Enoplea</taxon>
        <taxon>Dorylaimia</taxon>
        <taxon>Trichinellida</taxon>
        <taxon>Trichinellidae</taxon>
        <taxon>Trichinella</taxon>
    </lineage>
</organism>